<comment type="subcellular location">
    <subcellularLocation>
        <location evidence="1">Secreted</location>
    </subcellularLocation>
</comment>
<reference evidence="11" key="2">
    <citation type="submission" date="2020-05" db="UniProtKB">
        <authorList>
            <consortium name="EnsemblMetazoa"/>
        </authorList>
    </citation>
    <scope>IDENTIFICATION</scope>
    <source>
        <strain evidence="11">FAR1</strain>
    </source>
</reference>
<evidence type="ECO:0000313" key="11">
    <source>
        <dbReference type="EnsemblMetazoa" id="AFAF019247-PA"/>
    </source>
</evidence>
<dbReference type="GO" id="GO:0006508">
    <property type="term" value="P:proteolysis"/>
    <property type="evidence" value="ECO:0007669"/>
    <property type="project" value="InterPro"/>
</dbReference>
<proteinExistence type="inferred from homology"/>
<dbReference type="GO" id="GO:0005576">
    <property type="term" value="C:extracellular region"/>
    <property type="evidence" value="ECO:0007669"/>
    <property type="project" value="UniProtKB-SubCell"/>
</dbReference>
<evidence type="ECO:0000259" key="10">
    <source>
        <dbReference type="PROSITE" id="PS50240"/>
    </source>
</evidence>
<keyword evidence="6" id="KW-1015">Disulfide bond</keyword>
<evidence type="ECO:0000256" key="4">
    <source>
        <dbReference type="ARBA" id="ARBA00022729"/>
    </source>
</evidence>
<protein>
    <recommendedName>
        <fullName evidence="10">Peptidase S1 domain-containing protein</fullName>
    </recommendedName>
</protein>
<dbReference type="SMART" id="SM00020">
    <property type="entry name" value="Tryp_SPc"/>
    <property type="match status" value="1"/>
</dbReference>
<dbReference type="Pfam" id="PF00089">
    <property type="entry name" value="Trypsin"/>
    <property type="match status" value="1"/>
</dbReference>
<dbReference type="PRINTS" id="PR00722">
    <property type="entry name" value="CHYMOTRYPSIN"/>
</dbReference>
<comment type="similarity">
    <text evidence="8">Belongs to the peptidase S1 family. CLIP subfamily.</text>
</comment>
<name>A0A182QY70_9DIPT</name>
<evidence type="ECO:0000256" key="9">
    <source>
        <dbReference type="SAM" id="SignalP"/>
    </source>
</evidence>
<evidence type="ECO:0000256" key="8">
    <source>
        <dbReference type="ARBA" id="ARBA00024195"/>
    </source>
</evidence>
<keyword evidence="2" id="KW-0964">Secreted</keyword>
<dbReference type="InterPro" id="IPR001254">
    <property type="entry name" value="Trypsin_dom"/>
</dbReference>
<dbReference type="InterPro" id="IPR009003">
    <property type="entry name" value="Peptidase_S1_PA"/>
</dbReference>
<dbReference type="InterPro" id="IPR043504">
    <property type="entry name" value="Peptidase_S1_PA_chymotrypsin"/>
</dbReference>
<dbReference type="InterPro" id="IPR001314">
    <property type="entry name" value="Peptidase_S1A"/>
</dbReference>
<dbReference type="PROSITE" id="PS50240">
    <property type="entry name" value="TRYPSIN_DOM"/>
    <property type="match status" value="1"/>
</dbReference>
<dbReference type="VEuPathDB" id="VectorBase:AFAF019247"/>
<evidence type="ECO:0000256" key="5">
    <source>
        <dbReference type="ARBA" id="ARBA00022859"/>
    </source>
</evidence>
<dbReference type="Proteomes" id="UP000075886">
    <property type="component" value="Unassembled WGS sequence"/>
</dbReference>
<evidence type="ECO:0000256" key="1">
    <source>
        <dbReference type="ARBA" id="ARBA00004613"/>
    </source>
</evidence>
<dbReference type="InterPro" id="IPR051487">
    <property type="entry name" value="Ser/Thr_Proteases_Immune/Dev"/>
</dbReference>
<evidence type="ECO:0000256" key="7">
    <source>
        <dbReference type="ARBA" id="ARBA00023180"/>
    </source>
</evidence>
<feature type="signal peptide" evidence="9">
    <location>
        <begin position="1"/>
        <end position="26"/>
    </location>
</feature>
<keyword evidence="7" id="KW-0325">Glycoprotein</keyword>
<keyword evidence="3" id="KW-0399">Innate immunity</keyword>
<reference evidence="12" key="1">
    <citation type="submission" date="2014-01" db="EMBL/GenBank/DDBJ databases">
        <title>The Genome Sequence of Anopheles farauti FAR1 (V2).</title>
        <authorList>
            <consortium name="The Broad Institute Genomics Platform"/>
            <person name="Neafsey D.E."/>
            <person name="Besansky N."/>
            <person name="Howell P."/>
            <person name="Walton C."/>
            <person name="Young S.K."/>
            <person name="Zeng Q."/>
            <person name="Gargeya S."/>
            <person name="Fitzgerald M."/>
            <person name="Haas B."/>
            <person name="Abouelleil A."/>
            <person name="Allen A.W."/>
            <person name="Alvarado L."/>
            <person name="Arachchi H.M."/>
            <person name="Berlin A.M."/>
            <person name="Chapman S.B."/>
            <person name="Gainer-Dewar J."/>
            <person name="Goldberg J."/>
            <person name="Griggs A."/>
            <person name="Gujja S."/>
            <person name="Hansen M."/>
            <person name="Howarth C."/>
            <person name="Imamovic A."/>
            <person name="Ireland A."/>
            <person name="Larimer J."/>
            <person name="McCowan C."/>
            <person name="Murphy C."/>
            <person name="Pearson M."/>
            <person name="Poon T.W."/>
            <person name="Priest M."/>
            <person name="Roberts A."/>
            <person name="Saif S."/>
            <person name="Shea T."/>
            <person name="Sisk P."/>
            <person name="Sykes S."/>
            <person name="Wortman J."/>
            <person name="Nusbaum C."/>
            <person name="Birren B."/>
        </authorList>
    </citation>
    <scope>NUCLEOTIDE SEQUENCE [LARGE SCALE GENOMIC DNA]</scope>
    <source>
        <strain evidence="12">FAR1</strain>
    </source>
</reference>
<dbReference type="EMBL" id="AXCN02000839">
    <property type="status" value="NOT_ANNOTATED_CDS"/>
    <property type="molecule type" value="Genomic_DNA"/>
</dbReference>
<sequence>MVSWKSSLFVLVVVALLCVQQNSVAGAPSLTLIADPVTNDLQPAARPYTTNTLKNILQAAATIHRCTATVLNPNWLLTSGHCTTGLGPFDTLSIVCGVRIYRTVEQIVPHPNNSVQGPMGSMASDLALLRMRKALNFTSNVQPIPVYDGAELPDAKVTIASFGRSDDGSTWWNPLLQIMEGTILPTCACHLRLGPGLAAYLTDANICTDYGDWGEPCVWCDSGAPVMLATELQPYNLLAVSSWTVAPSDAFGCLSVHVRVASHLDWILGVIAVN</sequence>
<keyword evidence="4 9" id="KW-0732">Signal</keyword>
<dbReference type="STRING" id="69004.A0A182QY70"/>
<dbReference type="AlphaFoldDB" id="A0A182QY70"/>
<dbReference type="GO" id="GO:0045087">
    <property type="term" value="P:innate immune response"/>
    <property type="evidence" value="ECO:0007669"/>
    <property type="project" value="UniProtKB-KW"/>
</dbReference>
<feature type="domain" description="Peptidase S1" evidence="10">
    <location>
        <begin position="24"/>
        <end position="272"/>
    </location>
</feature>
<dbReference type="GO" id="GO:0004252">
    <property type="term" value="F:serine-type endopeptidase activity"/>
    <property type="evidence" value="ECO:0007669"/>
    <property type="project" value="InterPro"/>
</dbReference>
<evidence type="ECO:0000313" key="12">
    <source>
        <dbReference type="Proteomes" id="UP000075886"/>
    </source>
</evidence>
<dbReference type="PANTHER" id="PTHR24256">
    <property type="entry name" value="TRYPTASE-RELATED"/>
    <property type="match status" value="1"/>
</dbReference>
<keyword evidence="5" id="KW-0391">Immunity</keyword>
<organism evidence="11 12">
    <name type="scientific">Anopheles farauti</name>
    <dbReference type="NCBI Taxonomy" id="69004"/>
    <lineage>
        <taxon>Eukaryota</taxon>
        <taxon>Metazoa</taxon>
        <taxon>Ecdysozoa</taxon>
        <taxon>Arthropoda</taxon>
        <taxon>Hexapoda</taxon>
        <taxon>Insecta</taxon>
        <taxon>Pterygota</taxon>
        <taxon>Neoptera</taxon>
        <taxon>Endopterygota</taxon>
        <taxon>Diptera</taxon>
        <taxon>Nematocera</taxon>
        <taxon>Culicoidea</taxon>
        <taxon>Culicidae</taxon>
        <taxon>Anophelinae</taxon>
        <taxon>Anopheles</taxon>
    </lineage>
</organism>
<evidence type="ECO:0000256" key="2">
    <source>
        <dbReference type="ARBA" id="ARBA00022525"/>
    </source>
</evidence>
<feature type="chain" id="PRO_5008133571" description="Peptidase S1 domain-containing protein" evidence="9">
    <location>
        <begin position="27"/>
        <end position="274"/>
    </location>
</feature>
<dbReference type="Gene3D" id="2.40.10.10">
    <property type="entry name" value="Trypsin-like serine proteases"/>
    <property type="match status" value="1"/>
</dbReference>
<dbReference type="SUPFAM" id="SSF50494">
    <property type="entry name" value="Trypsin-like serine proteases"/>
    <property type="match status" value="1"/>
</dbReference>
<evidence type="ECO:0000256" key="3">
    <source>
        <dbReference type="ARBA" id="ARBA00022588"/>
    </source>
</evidence>
<accession>A0A182QY70</accession>
<keyword evidence="12" id="KW-1185">Reference proteome</keyword>
<evidence type="ECO:0000256" key="6">
    <source>
        <dbReference type="ARBA" id="ARBA00023157"/>
    </source>
</evidence>
<dbReference type="EnsemblMetazoa" id="AFAF019247-RA">
    <property type="protein sequence ID" value="AFAF019247-PA"/>
    <property type="gene ID" value="AFAF019247"/>
</dbReference>